<evidence type="ECO:0000313" key="5">
    <source>
        <dbReference type="EMBL" id="KRQ86611.1"/>
    </source>
</evidence>
<dbReference type="NCBIfam" id="TIGR00100">
    <property type="entry name" value="hypA"/>
    <property type="match status" value="1"/>
</dbReference>
<keyword evidence="6" id="KW-1185">Reference proteome</keyword>
<accession>A0A0R3JSX3</accession>
<name>A0A0R3JSX3_CALMK</name>
<dbReference type="Proteomes" id="UP000052015">
    <property type="component" value="Unassembled WGS sequence"/>
</dbReference>
<feature type="binding site" evidence="4">
    <location>
        <position position="76"/>
    </location>
    <ligand>
        <name>Zn(2+)</name>
        <dbReference type="ChEBI" id="CHEBI:29105"/>
    </ligand>
</feature>
<evidence type="ECO:0000256" key="3">
    <source>
        <dbReference type="ARBA" id="ARBA00022833"/>
    </source>
</evidence>
<dbReference type="GO" id="GO:0016151">
    <property type="term" value="F:nickel cation binding"/>
    <property type="evidence" value="ECO:0007669"/>
    <property type="project" value="UniProtKB-UniRule"/>
</dbReference>
<organism evidence="5 6">
    <name type="scientific">Caloramator mitchellensis</name>
    <dbReference type="NCBI Taxonomy" id="908809"/>
    <lineage>
        <taxon>Bacteria</taxon>
        <taxon>Bacillati</taxon>
        <taxon>Bacillota</taxon>
        <taxon>Clostridia</taxon>
        <taxon>Eubacteriales</taxon>
        <taxon>Clostridiaceae</taxon>
        <taxon>Caloramator</taxon>
    </lineage>
</organism>
<comment type="caution">
    <text evidence="5">The sequence shown here is derived from an EMBL/GenBank/DDBJ whole genome shotgun (WGS) entry which is preliminary data.</text>
</comment>
<feature type="binding site" evidence="4">
    <location>
        <position position="89"/>
    </location>
    <ligand>
        <name>Zn(2+)</name>
        <dbReference type="ChEBI" id="CHEBI:29105"/>
    </ligand>
</feature>
<dbReference type="Pfam" id="PF01155">
    <property type="entry name" value="HypA"/>
    <property type="match status" value="1"/>
</dbReference>
<dbReference type="OrthoDB" id="9800361at2"/>
<dbReference type="GO" id="GO:0008270">
    <property type="term" value="F:zinc ion binding"/>
    <property type="evidence" value="ECO:0007669"/>
    <property type="project" value="UniProtKB-UniRule"/>
</dbReference>
<dbReference type="HAMAP" id="MF_00213">
    <property type="entry name" value="HypA_HybF"/>
    <property type="match status" value="1"/>
</dbReference>
<dbReference type="STRING" id="908809.ABG79_01594"/>
<gene>
    <name evidence="4 5" type="primary">hypA</name>
    <name evidence="5" type="ORF">ABG79_01594</name>
</gene>
<feature type="binding site" evidence="4">
    <location>
        <position position="92"/>
    </location>
    <ligand>
        <name>Zn(2+)</name>
        <dbReference type="ChEBI" id="CHEBI:29105"/>
    </ligand>
</feature>
<evidence type="ECO:0000256" key="2">
    <source>
        <dbReference type="ARBA" id="ARBA00022723"/>
    </source>
</evidence>
<comment type="function">
    <text evidence="4">Involved in the maturation of [NiFe] hydrogenases. Required for nickel insertion into the metal center of the hydrogenase.</text>
</comment>
<dbReference type="EMBL" id="LKHP01000008">
    <property type="protein sequence ID" value="KRQ86611.1"/>
    <property type="molecule type" value="Genomic_DNA"/>
</dbReference>
<dbReference type="PANTHER" id="PTHR34535:SF3">
    <property type="entry name" value="HYDROGENASE MATURATION FACTOR HYPA"/>
    <property type="match status" value="1"/>
</dbReference>
<evidence type="ECO:0000256" key="1">
    <source>
        <dbReference type="ARBA" id="ARBA00022596"/>
    </source>
</evidence>
<protein>
    <recommendedName>
        <fullName evidence="4">Hydrogenase maturation factor HypA</fullName>
    </recommendedName>
</protein>
<sequence>MHELAITEGIIKIAIDAAKQNSANKILNIKIKCGDFSGVVPQLIHEYFDIVSKETLAEGAKLLVERIPISIICNDCNTENVIEKSNIKCPNCGSFNYRIIGGKEFFIDSVEVE</sequence>
<feature type="binding site" evidence="4">
    <location>
        <position position="2"/>
    </location>
    <ligand>
        <name>Ni(2+)</name>
        <dbReference type="ChEBI" id="CHEBI:49786"/>
    </ligand>
</feature>
<evidence type="ECO:0000256" key="4">
    <source>
        <dbReference type="HAMAP-Rule" id="MF_00213"/>
    </source>
</evidence>
<keyword evidence="3 4" id="KW-0862">Zinc</keyword>
<dbReference type="Gene3D" id="3.30.2320.80">
    <property type="match status" value="1"/>
</dbReference>
<dbReference type="InterPro" id="IPR000688">
    <property type="entry name" value="HypA/HybF"/>
</dbReference>
<comment type="similarity">
    <text evidence="4">Belongs to the HypA/HybF family.</text>
</comment>
<proteinExistence type="inferred from homology"/>
<evidence type="ECO:0000313" key="6">
    <source>
        <dbReference type="Proteomes" id="UP000052015"/>
    </source>
</evidence>
<dbReference type="AlphaFoldDB" id="A0A0R3JSX3"/>
<feature type="binding site" evidence="4">
    <location>
        <position position="73"/>
    </location>
    <ligand>
        <name>Zn(2+)</name>
        <dbReference type="ChEBI" id="CHEBI:29105"/>
    </ligand>
</feature>
<keyword evidence="1 4" id="KW-0533">Nickel</keyword>
<dbReference type="PIRSF" id="PIRSF004761">
    <property type="entry name" value="Hydrgn_mat_HypA"/>
    <property type="match status" value="1"/>
</dbReference>
<dbReference type="RefSeq" id="WP_057978875.1">
    <property type="nucleotide sequence ID" value="NZ_LKHP01000008.1"/>
</dbReference>
<dbReference type="GO" id="GO:0051604">
    <property type="term" value="P:protein maturation"/>
    <property type="evidence" value="ECO:0007669"/>
    <property type="project" value="InterPro"/>
</dbReference>
<keyword evidence="2 4" id="KW-0479">Metal-binding</keyword>
<dbReference type="PANTHER" id="PTHR34535">
    <property type="entry name" value="HYDROGENASE MATURATION FACTOR HYPA"/>
    <property type="match status" value="1"/>
</dbReference>
<reference evidence="5 6" key="1">
    <citation type="submission" date="2015-09" db="EMBL/GenBank/DDBJ databases">
        <title>Draft genome sequence of a Caloramator mitchellensis, a moderate thermophile from the Great Artesian Basin of Australia.</title>
        <authorList>
            <person name="Patel B.K."/>
        </authorList>
    </citation>
    <scope>NUCLEOTIDE SEQUENCE [LARGE SCALE GENOMIC DNA]</scope>
    <source>
        <strain evidence="5 6">VF08</strain>
    </source>
</reference>